<dbReference type="AlphaFoldDB" id="Q6YXT8"/>
<sequence length="73" mass="8099">MVGRSPRWSPAIVVAGGGGGDGVRRRWREAVRPLVESPSEGLPVPGFFGLWQIQDKKYELDAILMLCAMRMDE</sequence>
<organism evidence="1 2">
    <name type="scientific">Oryza sativa subsp. japonica</name>
    <name type="common">Rice</name>
    <dbReference type="NCBI Taxonomy" id="39947"/>
    <lineage>
        <taxon>Eukaryota</taxon>
        <taxon>Viridiplantae</taxon>
        <taxon>Streptophyta</taxon>
        <taxon>Embryophyta</taxon>
        <taxon>Tracheophyta</taxon>
        <taxon>Spermatophyta</taxon>
        <taxon>Magnoliopsida</taxon>
        <taxon>Liliopsida</taxon>
        <taxon>Poales</taxon>
        <taxon>Poaceae</taxon>
        <taxon>BOP clade</taxon>
        <taxon>Oryzoideae</taxon>
        <taxon>Oryzeae</taxon>
        <taxon>Oryzinae</taxon>
        <taxon>Oryza</taxon>
        <taxon>Oryza sativa</taxon>
    </lineage>
</organism>
<reference evidence="2" key="1">
    <citation type="journal article" date="2005" name="Nature">
        <title>The map-based sequence of the rice genome.</title>
        <authorList>
            <consortium name="International rice genome sequencing project (IRGSP)"/>
            <person name="Matsumoto T."/>
            <person name="Wu J."/>
            <person name="Kanamori H."/>
            <person name="Katayose Y."/>
            <person name="Fujisawa M."/>
            <person name="Namiki N."/>
            <person name="Mizuno H."/>
            <person name="Yamamoto K."/>
            <person name="Antonio B.A."/>
            <person name="Baba T."/>
            <person name="Sakata K."/>
            <person name="Nagamura Y."/>
            <person name="Aoki H."/>
            <person name="Arikawa K."/>
            <person name="Arita K."/>
            <person name="Bito T."/>
            <person name="Chiden Y."/>
            <person name="Fujitsuka N."/>
            <person name="Fukunaka R."/>
            <person name="Hamada M."/>
            <person name="Harada C."/>
            <person name="Hayashi A."/>
            <person name="Hijishita S."/>
            <person name="Honda M."/>
            <person name="Hosokawa S."/>
            <person name="Ichikawa Y."/>
            <person name="Idonuma A."/>
            <person name="Iijima M."/>
            <person name="Ikeda M."/>
            <person name="Ikeno M."/>
            <person name="Ito K."/>
            <person name="Ito S."/>
            <person name="Ito T."/>
            <person name="Ito Y."/>
            <person name="Ito Y."/>
            <person name="Iwabuchi A."/>
            <person name="Kamiya K."/>
            <person name="Karasawa W."/>
            <person name="Kurita K."/>
            <person name="Katagiri S."/>
            <person name="Kikuta A."/>
            <person name="Kobayashi H."/>
            <person name="Kobayashi N."/>
            <person name="Machita K."/>
            <person name="Maehara T."/>
            <person name="Masukawa M."/>
            <person name="Mizubayashi T."/>
            <person name="Mukai Y."/>
            <person name="Nagasaki H."/>
            <person name="Nagata Y."/>
            <person name="Naito S."/>
            <person name="Nakashima M."/>
            <person name="Nakama Y."/>
            <person name="Nakamichi Y."/>
            <person name="Nakamura M."/>
            <person name="Meguro A."/>
            <person name="Negishi M."/>
            <person name="Ohta I."/>
            <person name="Ohta T."/>
            <person name="Okamoto M."/>
            <person name="Ono N."/>
            <person name="Saji S."/>
            <person name="Sakaguchi M."/>
            <person name="Sakai K."/>
            <person name="Shibata M."/>
            <person name="Shimokawa T."/>
            <person name="Song J."/>
            <person name="Takazaki Y."/>
            <person name="Terasawa K."/>
            <person name="Tsugane M."/>
            <person name="Tsuji K."/>
            <person name="Ueda S."/>
            <person name="Waki K."/>
            <person name="Yamagata H."/>
            <person name="Yamamoto M."/>
            <person name="Yamamoto S."/>
            <person name="Yamane H."/>
            <person name="Yoshiki S."/>
            <person name="Yoshihara R."/>
            <person name="Yukawa K."/>
            <person name="Zhong H."/>
            <person name="Yano M."/>
            <person name="Yuan Q."/>
            <person name="Ouyang S."/>
            <person name="Liu J."/>
            <person name="Jones K.M."/>
            <person name="Gansberger K."/>
            <person name="Moffat K."/>
            <person name="Hill J."/>
            <person name="Bera J."/>
            <person name="Fadrosh D."/>
            <person name="Jin S."/>
            <person name="Johri S."/>
            <person name="Kim M."/>
            <person name="Overton L."/>
            <person name="Reardon M."/>
            <person name="Tsitrin T."/>
            <person name="Vuong H."/>
            <person name="Weaver B."/>
            <person name="Ciecko A."/>
            <person name="Tallon L."/>
            <person name="Jackson J."/>
            <person name="Pai G."/>
            <person name="Aken S.V."/>
            <person name="Utterback T."/>
            <person name="Reidmuller S."/>
            <person name="Feldblyum T."/>
            <person name="Hsiao J."/>
            <person name="Zismann V."/>
            <person name="Iobst S."/>
            <person name="de Vazeille A.R."/>
            <person name="Buell C.R."/>
            <person name="Ying K."/>
            <person name="Li Y."/>
            <person name="Lu T."/>
            <person name="Huang Y."/>
            <person name="Zhao Q."/>
            <person name="Feng Q."/>
            <person name="Zhang L."/>
            <person name="Zhu J."/>
            <person name="Weng Q."/>
            <person name="Mu J."/>
            <person name="Lu Y."/>
            <person name="Fan D."/>
            <person name="Liu Y."/>
            <person name="Guan J."/>
            <person name="Zhang Y."/>
            <person name="Yu S."/>
            <person name="Liu X."/>
            <person name="Zhang Y."/>
            <person name="Hong G."/>
            <person name="Han B."/>
            <person name="Choisne N."/>
            <person name="Demange N."/>
            <person name="Orjeda G."/>
            <person name="Samain S."/>
            <person name="Cattolico L."/>
            <person name="Pelletier E."/>
            <person name="Couloux A."/>
            <person name="Segurens B."/>
            <person name="Wincker P."/>
            <person name="D'Hont A."/>
            <person name="Scarpelli C."/>
            <person name="Weissenbach J."/>
            <person name="Salanoubat M."/>
            <person name="Quetier F."/>
            <person name="Yu Y."/>
            <person name="Kim H.R."/>
            <person name="Rambo T."/>
            <person name="Currie J."/>
            <person name="Collura K."/>
            <person name="Luo M."/>
            <person name="Yang T."/>
            <person name="Ammiraju J.S.S."/>
            <person name="Engler F."/>
            <person name="Soderlund C."/>
            <person name="Wing R.A."/>
            <person name="Palmer L.E."/>
            <person name="de la Bastide M."/>
            <person name="Spiegel L."/>
            <person name="Nascimento L."/>
            <person name="Zutavern T."/>
            <person name="O'Shaughnessy A."/>
            <person name="Dike S."/>
            <person name="Dedhia N."/>
            <person name="Preston R."/>
            <person name="Balija V."/>
            <person name="McCombie W.R."/>
            <person name="Chow T."/>
            <person name="Chen H."/>
            <person name="Chung M."/>
            <person name="Chen C."/>
            <person name="Shaw J."/>
            <person name="Wu H."/>
            <person name="Hsiao K."/>
            <person name="Chao Y."/>
            <person name="Chu M."/>
            <person name="Cheng C."/>
            <person name="Hour A."/>
            <person name="Lee P."/>
            <person name="Lin S."/>
            <person name="Lin Y."/>
            <person name="Liou J."/>
            <person name="Liu S."/>
            <person name="Hsing Y."/>
            <person name="Raghuvanshi S."/>
            <person name="Mohanty A."/>
            <person name="Bharti A.K."/>
            <person name="Gaur A."/>
            <person name="Gupta V."/>
            <person name="Kumar D."/>
            <person name="Ravi V."/>
            <person name="Vij S."/>
            <person name="Kapur A."/>
            <person name="Khurana P."/>
            <person name="Khurana P."/>
            <person name="Khurana J.P."/>
            <person name="Tyagi A.K."/>
            <person name="Gaikwad K."/>
            <person name="Singh A."/>
            <person name="Dalal V."/>
            <person name="Srivastava S."/>
            <person name="Dixit A."/>
            <person name="Pal A.K."/>
            <person name="Ghazi I.A."/>
            <person name="Yadav M."/>
            <person name="Pandit A."/>
            <person name="Bhargava A."/>
            <person name="Sureshbabu K."/>
            <person name="Batra K."/>
            <person name="Sharma T.R."/>
            <person name="Mohapatra T."/>
            <person name="Singh N.K."/>
            <person name="Messing J."/>
            <person name="Nelson A.B."/>
            <person name="Fuks G."/>
            <person name="Kavchok S."/>
            <person name="Keizer G."/>
            <person name="Linton E."/>
            <person name="Llaca V."/>
            <person name="Song R."/>
            <person name="Tanyolac B."/>
            <person name="Young S."/>
            <person name="Ho-Il K."/>
            <person name="Hahn J.H."/>
            <person name="Sangsakoo G."/>
            <person name="Vanavichit A."/>
            <person name="de Mattos Luiz.A.T."/>
            <person name="Zimmer P.D."/>
            <person name="Malone G."/>
            <person name="Dellagostin O."/>
            <person name="de Oliveira A.C."/>
            <person name="Bevan M."/>
            <person name="Bancroft I."/>
            <person name="Minx P."/>
            <person name="Cordum H."/>
            <person name="Wilson R."/>
            <person name="Cheng Z."/>
            <person name="Jin W."/>
            <person name="Jiang J."/>
            <person name="Leong S.A."/>
            <person name="Iwama H."/>
            <person name="Gojobori T."/>
            <person name="Itoh T."/>
            <person name="Niimura Y."/>
            <person name="Fujii Y."/>
            <person name="Habara T."/>
            <person name="Sakai H."/>
            <person name="Sato Y."/>
            <person name="Wilson G."/>
            <person name="Kumar K."/>
            <person name="McCouch S."/>
            <person name="Juretic N."/>
            <person name="Hoen D."/>
            <person name="Wright S."/>
            <person name="Bruskiewich R."/>
            <person name="Bureau T."/>
            <person name="Miyao A."/>
            <person name="Hirochika H."/>
            <person name="Nishikawa T."/>
            <person name="Kadowaki K."/>
            <person name="Sugiura M."/>
            <person name="Burr B."/>
            <person name="Sasaki T."/>
        </authorList>
    </citation>
    <scope>NUCLEOTIDE SEQUENCE [LARGE SCALE GENOMIC DNA]</scope>
    <source>
        <strain evidence="2">cv. Nipponbare</strain>
    </source>
</reference>
<dbReference type="EMBL" id="AP005657">
    <property type="protein sequence ID" value="BAD10554.1"/>
    <property type="molecule type" value="Genomic_DNA"/>
</dbReference>
<accession>Q6YXT8</accession>
<evidence type="ECO:0000313" key="1">
    <source>
        <dbReference type="EMBL" id="BAD10554.1"/>
    </source>
</evidence>
<gene>
    <name evidence="1" type="primary">P0427G12.12</name>
</gene>
<protein>
    <submittedName>
        <fullName evidence="1">Uncharacterized protein</fullName>
    </submittedName>
</protein>
<proteinExistence type="predicted"/>
<reference evidence="2" key="2">
    <citation type="journal article" date="2008" name="Nucleic Acids Res.">
        <title>The rice annotation project database (RAP-DB): 2008 update.</title>
        <authorList>
            <consortium name="The rice annotation project (RAP)"/>
        </authorList>
    </citation>
    <scope>GENOME REANNOTATION</scope>
    <source>
        <strain evidence="2">cv. Nipponbare</strain>
    </source>
</reference>
<name>Q6YXT8_ORYSJ</name>
<dbReference type="Proteomes" id="UP000000763">
    <property type="component" value="Chromosome 8"/>
</dbReference>
<evidence type="ECO:0000313" key="2">
    <source>
        <dbReference type="Proteomes" id="UP000000763"/>
    </source>
</evidence>